<keyword evidence="2" id="KW-1185">Reference proteome</keyword>
<organism evidence="1 2">
    <name type="scientific">Paludisphaera borealis</name>
    <dbReference type="NCBI Taxonomy" id="1387353"/>
    <lineage>
        <taxon>Bacteria</taxon>
        <taxon>Pseudomonadati</taxon>
        <taxon>Planctomycetota</taxon>
        <taxon>Planctomycetia</taxon>
        <taxon>Isosphaerales</taxon>
        <taxon>Isosphaeraceae</taxon>
        <taxon>Paludisphaera</taxon>
    </lineage>
</organism>
<dbReference type="KEGG" id="pbor:BSF38_02320"/>
<protein>
    <recommendedName>
        <fullName evidence="3">Right handed beta helix domain-containing protein</fullName>
    </recommendedName>
</protein>
<name>A0A1U7CPJ0_9BACT</name>
<gene>
    <name evidence="1" type="ORF">BSF38_02320</name>
</gene>
<dbReference type="PROSITE" id="PS51257">
    <property type="entry name" value="PROKAR_LIPOPROTEIN"/>
    <property type="match status" value="1"/>
</dbReference>
<dbReference type="RefSeq" id="WP_076345736.1">
    <property type="nucleotide sequence ID" value="NZ_CP019082.1"/>
</dbReference>
<proteinExistence type="predicted"/>
<dbReference type="EMBL" id="CP019082">
    <property type="protein sequence ID" value="APW60829.1"/>
    <property type="molecule type" value="Genomic_DNA"/>
</dbReference>
<dbReference type="OrthoDB" id="7057063at2"/>
<reference evidence="2" key="1">
    <citation type="submission" date="2016-12" db="EMBL/GenBank/DDBJ databases">
        <title>Comparative genomics of four Isosphaeraceae planctomycetes: a common pool of plasmids and glycoside hydrolase genes.</title>
        <authorList>
            <person name="Ivanova A."/>
        </authorList>
    </citation>
    <scope>NUCLEOTIDE SEQUENCE [LARGE SCALE GENOMIC DNA]</scope>
    <source>
        <strain evidence="2">PX4</strain>
    </source>
</reference>
<evidence type="ECO:0000313" key="1">
    <source>
        <dbReference type="EMBL" id="APW60829.1"/>
    </source>
</evidence>
<sequence>MSIARMDLRSSRSRLIGRLAKPGVALQVLLLACGLNAFEPTHARSAVWFARAKATGDGTDISTPIGSLAALEAVTKPRDVIMLLPGEDPLDGGLALKQGQTLVGIQVDRKPSITNSSVERNSGNGLVLADDCQVIGVRIERTKASGVLGVDVTGVSLIGVDMDDANQSAGLTTTEVGLLGPISHAGVLFISTQPGRRTENRLLRCNINRAAGLGVGSFALKGATSRLVVDHSRAEGGLPSSPLFDIGVMAFAEGKGSEAQLELADAVVSGRMSQQGRNILVFASADARAKARIERTTSGESGQDGVVGVASSVPATVEIEIRDSTLEKAAQMNLEGSILNLPPSDPARAGESLVSINVQGSVIRDVGFVDGFRGEAQNIWLAPSVIDKRPFAKGRYRLSLRNSIVEKALKTGIGVGNVGEDFGIAPDEGEYDVVLSENTIRNNGQSDVTIAASNALIDARRNDWGVPTGLADSRLVLLGNAKRSQLNASQPLSRRLDQPR</sequence>
<dbReference type="AlphaFoldDB" id="A0A1U7CPJ0"/>
<accession>A0A1U7CPJ0</accession>
<dbReference type="Proteomes" id="UP000186309">
    <property type="component" value="Chromosome"/>
</dbReference>
<evidence type="ECO:0000313" key="2">
    <source>
        <dbReference type="Proteomes" id="UP000186309"/>
    </source>
</evidence>
<evidence type="ECO:0008006" key="3">
    <source>
        <dbReference type="Google" id="ProtNLM"/>
    </source>
</evidence>